<dbReference type="Pfam" id="PF00840">
    <property type="entry name" value="Glyco_hydro_7"/>
    <property type="match status" value="1"/>
</dbReference>
<gene>
    <name evidence="11" type="ORF">C8F04DRAFT_592229</name>
</gene>
<dbReference type="InterPro" id="IPR013320">
    <property type="entry name" value="ConA-like_dom_sf"/>
</dbReference>
<dbReference type="EC" id="3.2.1.-" evidence="9"/>
<dbReference type="PANTHER" id="PTHR33753:SF1">
    <property type="entry name" value="ENDO-BETA-1,4-GLUCANASE CELB"/>
    <property type="match status" value="1"/>
</dbReference>
<evidence type="ECO:0000256" key="8">
    <source>
        <dbReference type="ARBA" id="ARBA00023326"/>
    </source>
</evidence>
<evidence type="ECO:0000256" key="1">
    <source>
        <dbReference type="ARBA" id="ARBA00000966"/>
    </source>
</evidence>
<keyword evidence="8 9" id="KW-0624">Polysaccharide degradation</keyword>
<evidence type="ECO:0000313" key="12">
    <source>
        <dbReference type="Proteomes" id="UP001218188"/>
    </source>
</evidence>
<keyword evidence="10" id="KW-0732">Signal</keyword>
<evidence type="ECO:0000256" key="5">
    <source>
        <dbReference type="ARBA" id="ARBA00023180"/>
    </source>
</evidence>
<organism evidence="11 12">
    <name type="scientific">Mycena alexandri</name>
    <dbReference type="NCBI Taxonomy" id="1745969"/>
    <lineage>
        <taxon>Eukaryota</taxon>
        <taxon>Fungi</taxon>
        <taxon>Dikarya</taxon>
        <taxon>Basidiomycota</taxon>
        <taxon>Agaricomycotina</taxon>
        <taxon>Agaricomycetes</taxon>
        <taxon>Agaricomycetidae</taxon>
        <taxon>Agaricales</taxon>
        <taxon>Marasmiineae</taxon>
        <taxon>Mycenaceae</taxon>
        <taxon>Mycena</taxon>
    </lineage>
</organism>
<dbReference type="PRINTS" id="PR00734">
    <property type="entry name" value="GLHYDRLASE7"/>
</dbReference>
<proteinExistence type="inferred from homology"/>
<evidence type="ECO:0000256" key="2">
    <source>
        <dbReference type="ARBA" id="ARBA00006044"/>
    </source>
</evidence>
<dbReference type="GO" id="GO:0008810">
    <property type="term" value="F:cellulase activity"/>
    <property type="evidence" value="ECO:0007669"/>
    <property type="project" value="UniProtKB-EC"/>
</dbReference>
<dbReference type="GO" id="GO:0030245">
    <property type="term" value="P:cellulose catabolic process"/>
    <property type="evidence" value="ECO:0007669"/>
    <property type="project" value="UniProtKB-KW"/>
</dbReference>
<dbReference type="Proteomes" id="UP001218188">
    <property type="component" value="Unassembled WGS sequence"/>
</dbReference>
<dbReference type="InterPro" id="IPR037019">
    <property type="entry name" value="Glyco_hydro_7_sf"/>
</dbReference>
<reference evidence="11" key="1">
    <citation type="submission" date="2023-03" db="EMBL/GenBank/DDBJ databases">
        <title>Massive genome expansion in bonnet fungi (Mycena s.s.) driven by repeated elements and novel gene families across ecological guilds.</title>
        <authorList>
            <consortium name="Lawrence Berkeley National Laboratory"/>
            <person name="Harder C.B."/>
            <person name="Miyauchi S."/>
            <person name="Viragh M."/>
            <person name="Kuo A."/>
            <person name="Thoen E."/>
            <person name="Andreopoulos B."/>
            <person name="Lu D."/>
            <person name="Skrede I."/>
            <person name="Drula E."/>
            <person name="Henrissat B."/>
            <person name="Morin E."/>
            <person name="Kohler A."/>
            <person name="Barry K."/>
            <person name="LaButti K."/>
            <person name="Morin E."/>
            <person name="Salamov A."/>
            <person name="Lipzen A."/>
            <person name="Mereny Z."/>
            <person name="Hegedus B."/>
            <person name="Baldrian P."/>
            <person name="Stursova M."/>
            <person name="Weitz H."/>
            <person name="Taylor A."/>
            <person name="Grigoriev I.V."/>
            <person name="Nagy L.G."/>
            <person name="Martin F."/>
            <person name="Kauserud H."/>
        </authorList>
    </citation>
    <scope>NUCLEOTIDE SEQUENCE</scope>
    <source>
        <strain evidence="11">CBHHK200</strain>
    </source>
</reference>
<evidence type="ECO:0000256" key="7">
    <source>
        <dbReference type="ARBA" id="ARBA00023295"/>
    </source>
</evidence>
<evidence type="ECO:0000256" key="9">
    <source>
        <dbReference type="RuleBase" id="RU361164"/>
    </source>
</evidence>
<comment type="catalytic activity">
    <reaction evidence="1">
        <text>Endohydrolysis of (1-&gt;4)-beta-D-glucosidic linkages in cellulose, lichenin and cereal beta-D-glucans.</text>
        <dbReference type="EC" id="3.2.1.4"/>
    </reaction>
</comment>
<accession>A0AAD6TG92</accession>
<keyword evidence="6" id="KW-0119">Carbohydrate metabolism</keyword>
<keyword evidence="7 9" id="KW-0326">Glycosidase</keyword>
<evidence type="ECO:0000256" key="4">
    <source>
        <dbReference type="ARBA" id="ARBA00023001"/>
    </source>
</evidence>
<evidence type="ECO:0000256" key="10">
    <source>
        <dbReference type="SAM" id="SignalP"/>
    </source>
</evidence>
<comment type="similarity">
    <text evidence="2 9">Belongs to the glycosyl hydrolase 7 (cellulase C) family.</text>
</comment>
<dbReference type="Gene3D" id="2.70.100.10">
    <property type="entry name" value="Glycoside hydrolase, family 7, domain"/>
    <property type="match status" value="1"/>
</dbReference>
<dbReference type="AlphaFoldDB" id="A0AAD6TG92"/>
<comment type="caution">
    <text evidence="11">The sequence shown here is derived from an EMBL/GenBank/DDBJ whole genome shotgun (WGS) entry which is preliminary data.</text>
</comment>
<dbReference type="EMBL" id="JARJCM010000006">
    <property type="protein sequence ID" value="KAJ7044625.1"/>
    <property type="molecule type" value="Genomic_DNA"/>
</dbReference>
<evidence type="ECO:0000313" key="11">
    <source>
        <dbReference type="EMBL" id="KAJ7044625.1"/>
    </source>
</evidence>
<keyword evidence="5" id="KW-0325">Glycoprotein</keyword>
<evidence type="ECO:0000256" key="6">
    <source>
        <dbReference type="ARBA" id="ARBA00023277"/>
    </source>
</evidence>
<keyword evidence="12" id="KW-1185">Reference proteome</keyword>
<dbReference type="CDD" id="cd07999">
    <property type="entry name" value="GH7_CBH_EG"/>
    <property type="match status" value="1"/>
</dbReference>
<sequence length="457" mass="47992">MSSLLHLRLPPASVLASLCLLGLGAVYGQQVGTEMPEIHPILTTQQCSAPGVCTARQSSVTLDSNWRPLHSVSSPTSCFNCNSWDSTLCPDPATCASNCGLDGVDYAGSYGITSNGSSLALQFVTGCNVGSRVFLMSSSSQYQIFTLLNQEFTFTVDMSHLECGVNAGLYLLEMDADGGRAKFPTNKAGANYGTGYCDAQCGQDAKFTNGIANVLDWTPSPTDPVSGTGLFGSCCNSIDVWQGNMHSAAYSAHPCSVAGQTQCSGAQCDNSLCDADGCDFNPWRMGNTSFLGPGKVVDTTIPLTVVTQFITNTNTATGTLTEIRRLYVQNGKVIQNANVNLPGIPASLNSITDNFCAAQKTAVGDPDRFEALGGLATMSAALKKGMVLALSIRDDYTNDLLWLDGNFPPTALPTAPGVSRGPCSASSGNPEVIEDSQANDFVVFSNIKWGPIGSTFS</sequence>
<feature type="chain" id="PRO_5042000125" description="Glucanase" evidence="10">
    <location>
        <begin position="29"/>
        <end position="457"/>
    </location>
</feature>
<name>A0AAD6TG92_9AGAR</name>
<dbReference type="SUPFAM" id="SSF49899">
    <property type="entry name" value="Concanavalin A-like lectins/glucanases"/>
    <property type="match status" value="1"/>
</dbReference>
<keyword evidence="4 9" id="KW-0136">Cellulose degradation</keyword>
<dbReference type="PANTHER" id="PTHR33753">
    <property type="entry name" value="1,4-BETA-D-GLUCAN CELLOBIOHYDROLASE B"/>
    <property type="match status" value="1"/>
</dbReference>
<protein>
    <recommendedName>
        <fullName evidence="9">Glucanase</fullName>
        <ecNumber evidence="9">3.2.1.-</ecNumber>
    </recommendedName>
</protein>
<keyword evidence="3 9" id="KW-0378">Hydrolase</keyword>
<dbReference type="InterPro" id="IPR001722">
    <property type="entry name" value="Glyco_hydro_7"/>
</dbReference>
<evidence type="ECO:0000256" key="3">
    <source>
        <dbReference type="ARBA" id="ARBA00022801"/>
    </source>
</evidence>
<feature type="signal peptide" evidence="10">
    <location>
        <begin position="1"/>
        <end position="28"/>
    </location>
</feature>